<evidence type="ECO:0000313" key="2">
    <source>
        <dbReference type="EMBL" id="QBD76322.1"/>
    </source>
</evidence>
<dbReference type="GO" id="GO:0008168">
    <property type="term" value="F:methyltransferase activity"/>
    <property type="evidence" value="ECO:0007669"/>
    <property type="project" value="UniProtKB-KW"/>
</dbReference>
<dbReference type="KEGG" id="kbs:EPA93_10005"/>
<protein>
    <submittedName>
        <fullName evidence="2">Class I SAM-dependent methyltransferase</fullName>
    </submittedName>
</protein>
<dbReference type="Pfam" id="PF13649">
    <property type="entry name" value="Methyltransf_25"/>
    <property type="match status" value="1"/>
</dbReference>
<sequence length="287" mass="33193">MESQKARKEIAGTYIVKNKQNVAELQRLAMQDRMITASMGGIWPEQTEFTPRRRVMDIGCGPGGWAIEVAQRYQELSVIGIDINRNFIEYARKQAESQLLSERVEFFVMDALLILEFPVGYFDLVNLRAGSSFLRTWDWSKLLTEARRIARRGGVLRITDTEHIHESTSPALRRFQQMLVCALHQAGHLFTPSSDGLTARLPNLLQIHGYQQIQQRPYALEYRAGTPEGQAYYEDWSHMFSNFRPFLQKWGCLTPEYDMICEQARREMQAPDFQAIWNLLTVWGIAP</sequence>
<dbReference type="PANTHER" id="PTHR43591:SF24">
    <property type="entry name" value="2-METHOXY-6-POLYPRENYL-1,4-BENZOQUINOL METHYLASE, MITOCHONDRIAL"/>
    <property type="match status" value="1"/>
</dbReference>
<gene>
    <name evidence="2" type="ORF">EPA93_10005</name>
</gene>
<evidence type="ECO:0000259" key="1">
    <source>
        <dbReference type="Pfam" id="PF13649"/>
    </source>
</evidence>
<dbReference type="InterPro" id="IPR029063">
    <property type="entry name" value="SAM-dependent_MTases_sf"/>
</dbReference>
<dbReference type="AlphaFoldDB" id="A0A4P6JMR8"/>
<accession>A0A4P6JMR8</accession>
<dbReference type="RefSeq" id="WP_129886998.1">
    <property type="nucleotide sequence ID" value="NZ_CP035758.1"/>
</dbReference>
<dbReference type="Gene3D" id="3.40.50.150">
    <property type="entry name" value="Vaccinia Virus protein VP39"/>
    <property type="match status" value="1"/>
</dbReference>
<dbReference type="SUPFAM" id="SSF53335">
    <property type="entry name" value="S-adenosyl-L-methionine-dependent methyltransferases"/>
    <property type="match status" value="1"/>
</dbReference>
<keyword evidence="2" id="KW-0808">Transferase</keyword>
<dbReference type="InterPro" id="IPR041698">
    <property type="entry name" value="Methyltransf_25"/>
</dbReference>
<feature type="domain" description="Methyltransferase" evidence="1">
    <location>
        <begin position="55"/>
        <end position="154"/>
    </location>
</feature>
<dbReference type="PANTHER" id="PTHR43591">
    <property type="entry name" value="METHYLTRANSFERASE"/>
    <property type="match status" value="1"/>
</dbReference>
<evidence type="ECO:0000313" key="3">
    <source>
        <dbReference type="Proteomes" id="UP000290365"/>
    </source>
</evidence>
<dbReference type="Proteomes" id="UP000290365">
    <property type="component" value="Chromosome"/>
</dbReference>
<keyword evidence="2" id="KW-0489">Methyltransferase</keyword>
<reference evidence="2 3" key="1">
    <citation type="submission" date="2019-01" db="EMBL/GenBank/DDBJ databases">
        <title>Ktedonosporobacter rubrisoli SCAWS-G2.</title>
        <authorList>
            <person name="Huang Y."/>
            <person name="Yan B."/>
        </authorList>
    </citation>
    <scope>NUCLEOTIDE SEQUENCE [LARGE SCALE GENOMIC DNA]</scope>
    <source>
        <strain evidence="2 3">SCAWS-G2</strain>
    </source>
</reference>
<dbReference type="CDD" id="cd02440">
    <property type="entry name" value="AdoMet_MTases"/>
    <property type="match status" value="1"/>
</dbReference>
<dbReference type="EMBL" id="CP035758">
    <property type="protein sequence ID" value="QBD76322.1"/>
    <property type="molecule type" value="Genomic_DNA"/>
</dbReference>
<dbReference type="GO" id="GO:0032259">
    <property type="term" value="P:methylation"/>
    <property type="evidence" value="ECO:0007669"/>
    <property type="project" value="UniProtKB-KW"/>
</dbReference>
<name>A0A4P6JMR8_KTERU</name>
<dbReference type="OrthoDB" id="9787662at2"/>
<organism evidence="2 3">
    <name type="scientific">Ktedonosporobacter rubrisoli</name>
    <dbReference type="NCBI Taxonomy" id="2509675"/>
    <lineage>
        <taxon>Bacteria</taxon>
        <taxon>Bacillati</taxon>
        <taxon>Chloroflexota</taxon>
        <taxon>Ktedonobacteria</taxon>
        <taxon>Ktedonobacterales</taxon>
        <taxon>Ktedonosporobacteraceae</taxon>
        <taxon>Ktedonosporobacter</taxon>
    </lineage>
</organism>
<keyword evidence="3" id="KW-1185">Reference proteome</keyword>
<proteinExistence type="predicted"/>